<accession>A0A1D1YUZ8</accession>
<feature type="transmembrane region" description="Helical" evidence="10">
    <location>
        <begin position="170"/>
        <end position="191"/>
    </location>
</feature>
<evidence type="ECO:0000256" key="5">
    <source>
        <dbReference type="ARBA" id="ARBA00022692"/>
    </source>
</evidence>
<protein>
    <submittedName>
        <fullName evidence="12">Sugar transport protein 5</fullName>
    </submittedName>
</protein>
<dbReference type="CDD" id="cd17361">
    <property type="entry name" value="MFS_STP"/>
    <property type="match status" value="1"/>
</dbReference>
<sequence>MAGGGFADAGPAVDYGGAAVTASVIITCVMAASGGLIFGYDIGISGGVTTMKPFLAKFFPGVLRRMAAARRDQYCVFDSQALTAFTSSLYVSGLASSLLAGGVTRGVGRRAVMLAGGAAFLAGAVVNAAATNVAMLILGRLLLGVGVGFANQATPVYLAETAPARWRGAFNTGFQLSIGVGVLVANLINYAANRVRGGWGWRLSLGLAAAPAAVLLLGALLISDTPSSLAARGRLNSARAVLRRTRGREADVEAELGGIVLSLEASRRWEGKGEAGGPFRRLLGRRYRHHLVMAVAIPFFQQLTGINVIAFYSPVLFQAVGFGSNSALMAAVILAAVNLGSILVSTCIVDRYGRRVLFLQGGFQMFLCQVAVAWVLGAKVGGDGTAVLPKGWALAVLVLMCVYAAGFGWSWGPLGWTVPSEIFPLEIRSAGQSITVAVNLLFTFAVAQSFLALLCSLKFGIFLFFAAWITAMTAFVWVFLPETKGVPIEEMVLLWRKHWFWKKLLPPVDVEGGDGEVGEAQCPDLRKL</sequence>
<evidence type="ECO:0000256" key="1">
    <source>
        <dbReference type="ARBA" id="ARBA00004141"/>
    </source>
</evidence>
<dbReference type="GO" id="GO:0015145">
    <property type="term" value="F:monosaccharide transmembrane transporter activity"/>
    <property type="evidence" value="ECO:0007669"/>
    <property type="project" value="InterPro"/>
</dbReference>
<dbReference type="InterPro" id="IPR036259">
    <property type="entry name" value="MFS_trans_sf"/>
</dbReference>
<dbReference type="PROSITE" id="PS00217">
    <property type="entry name" value="SUGAR_TRANSPORT_2"/>
    <property type="match status" value="1"/>
</dbReference>
<keyword evidence="7 10" id="KW-1133">Transmembrane helix</keyword>
<reference evidence="12" key="1">
    <citation type="submission" date="2015-07" db="EMBL/GenBank/DDBJ databases">
        <title>Transcriptome Assembly of Anthurium amnicola.</title>
        <authorList>
            <person name="Suzuki J."/>
        </authorList>
    </citation>
    <scope>NUCLEOTIDE SEQUENCE</scope>
</reference>
<keyword evidence="8 10" id="KW-0472">Membrane</keyword>
<evidence type="ECO:0000256" key="4">
    <source>
        <dbReference type="ARBA" id="ARBA00022597"/>
    </source>
</evidence>
<dbReference type="InterPro" id="IPR005828">
    <property type="entry name" value="MFS_sugar_transport-like"/>
</dbReference>
<dbReference type="InterPro" id="IPR044778">
    <property type="entry name" value="MFS_STP/MST-like_plant"/>
</dbReference>
<evidence type="ECO:0000256" key="6">
    <source>
        <dbReference type="ARBA" id="ARBA00022847"/>
    </source>
</evidence>
<dbReference type="Gene3D" id="1.20.1250.20">
    <property type="entry name" value="MFS general substrate transporter like domains"/>
    <property type="match status" value="1"/>
</dbReference>
<dbReference type="EMBL" id="GDJX01009443">
    <property type="protein sequence ID" value="JAT58493.1"/>
    <property type="molecule type" value="Transcribed_RNA"/>
</dbReference>
<keyword evidence="6" id="KW-0769">Symport</keyword>
<comment type="similarity">
    <text evidence="2 9">Belongs to the major facilitator superfamily. Sugar transporter (TC 2.A.1.1) family.</text>
</comment>
<dbReference type="GO" id="GO:0015293">
    <property type="term" value="F:symporter activity"/>
    <property type="evidence" value="ECO:0007669"/>
    <property type="project" value="UniProtKB-KW"/>
</dbReference>
<dbReference type="GO" id="GO:0016020">
    <property type="term" value="C:membrane"/>
    <property type="evidence" value="ECO:0007669"/>
    <property type="project" value="UniProtKB-SubCell"/>
</dbReference>
<evidence type="ECO:0000256" key="3">
    <source>
        <dbReference type="ARBA" id="ARBA00022448"/>
    </source>
</evidence>
<feature type="transmembrane region" description="Helical" evidence="10">
    <location>
        <begin position="459"/>
        <end position="480"/>
    </location>
</feature>
<dbReference type="SUPFAM" id="SSF103473">
    <property type="entry name" value="MFS general substrate transporter"/>
    <property type="match status" value="1"/>
</dbReference>
<feature type="domain" description="Major facilitator superfamily (MFS) profile" evidence="11">
    <location>
        <begin position="27"/>
        <end position="484"/>
    </location>
</feature>
<feature type="transmembrane region" description="Helical" evidence="10">
    <location>
        <begin position="433"/>
        <end position="453"/>
    </location>
</feature>
<dbReference type="InterPro" id="IPR005829">
    <property type="entry name" value="Sugar_transporter_CS"/>
</dbReference>
<keyword evidence="4 12" id="KW-0762">Sugar transport</keyword>
<dbReference type="NCBIfam" id="TIGR00879">
    <property type="entry name" value="SP"/>
    <property type="match status" value="1"/>
</dbReference>
<dbReference type="InterPro" id="IPR020846">
    <property type="entry name" value="MFS_dom"/>
</dbReference>
<organism evidence="12">
    <name type="scientific">Anthurium amnicola</name>
    <dbReference type="NCBI Taxonomy" id="1678845"/>
    <lineage>
        <taxon>Eukaryota</taxon>
        <taxon>Viridiplantae</taxon>
        <taxon>Streptophyta</taxon>
        <taxon>Embryophyta</taxon>
        <taxon>Tracheophyta</taxon>
        <taxon>Spermatophyta</taxon>
        <taxon>Magnoliopsida</taxon>
        <taxon>Liliopsida</taxon>
        <taxon>Araceae</taxon>
        <taxon>Pothoideae</taxon>
        <taxon>Potheae</taxon>
        <taxon>Anthurium</taxon>
    </lineage>
</organism>
<dbReference type="PROSITE" id="PS50850">
    <property type="entry name" value="MFS"/>
    <property type="match status" value="1"/>
</dbReference>
<evidence type="ECO:0000256" key="10">
    <source>
        <dbReference type="SAM" id="Phobius"/>
    </source>
</evidence>
<feature type="transmembrane region" description="Helical" evidence="10">
    <location>
        <begin position="391"/>
        <end position="412"/>
    </location>
</feature>
<evidence type="ECO:0000256" key="9">
    <source>
        <dbReference type="RuleBase" id="RU003346"/>
    </source>
</evidence>
<feature type="transmembrane region" description="Helical" evidence="10">
    <location>
        <begin position="136"/>
        <end position="158"/>
    </location>
</feature>
<dbReference type="PRINTS" id="PR00171">
    <property type="entry name" value="SUGRTRNSPORT"/>
</dbReference>
<evidence type="ECO:0000256" key="7">
    <source>
        <dbReference type="ARBA" id="ARBA00022989"/>
    </source>
</evidence>
<keyword evidence="5 10" id="KW-0812">Transmembrane</keyword>
<feature type="transmembrane region" description="Helical" evidence="10">
    <location>
        <begin position="203"/>
        <end position="222"/>
    </location>
</feature>
<evidence type="ECO:0000256" key="2">
    <source>
        <dbReference type="ARBA" id="ARBA00010992"/>
    </source>
</evidence>
<proteinExistence type="inferred from homology"/>
<keyword evidence="3 9" id="KW-0813">Transport</keyword>
<comment type="subcellular location">
    <subcellularLocation>
        <location evidence="1">Membrane</location>
        <topology evidence="1">Multi-pass membrane protein</topology>
    </subcellularLocation>
</comment>
<feature type="transmembrane region" description="Helical" evidence="10">
    <location>
        <begin position="356"/>
        <end position="376"/>
    </location>
</feature>
<dbReference type="PANTHER" id="PTHR23500:SF44">
    <property type="entry name" value="SUGAR TRANSPORT PROTEIN 5"/>
    <property type="match status" value="1"/>
</dbReference>
<gene>
    <name evidence="12" type="primary">STP5_1</name>
    <name evidence="12" type="ORF">g.108425</name>
</gene>
<dbReference type="InterPro" id="IPR045262">
    <property type="entry name" value="STP/PLT_plant"/>
</dbReference>
<feature type="transmembrane region" description="Helical" evidence="10">
    <location>
        <begin position="20"/>
        <end position="42"/>
    </location>
</feature>
<dbReference type="InterPro" id="IPR003663">
    <property type="entry name" value="Sugar/inositol_transpt"/>
</dbReference>
<feature type="transmembrane region" description="Helical" evidence="10">
    <location>
        <begin position="111"/>
        <end position="130"/>
    </location>
</feature>
<evidence type="ECO:0000259" key="11">
    <source>
        <dbReference type="PROSITE" id="PS50850"/>
    </source>
</evidence>
<dbReference type="AlphaFoldDB" id="A0A1D1YUZ8"/>
<dbReference type="Pfam" id="PF00083">
    <property type="entry name" value="Sugar_tr"/>
    <property type="match status" value="1"/>
</dbReference>
<evidence type="ECO:0000313" key="12">
    <source>
        <dbReference type="EMBL" id="JAT58493.1"/>
    </source>
</evidence>
<feature type="transmembrane region" description="Helical" evidence="10">
    <location>
        <begin position="327"/>
        <end position="349"/>
    </location>
</feature>
<dbReference type="FunFam" id="1.20.1250.20:FF:000002">
    <property type="entry name" value="Sugar transport protein 13"/>
    <property type="match status" value="1"/>
</dbReference>
<name>A0A1D1YUZ8_9ARAE</name>
<evidence type="ECO:0000256" key="8">
    <source>
        <dbReference type="ARBA" id="ARBA00023136"/>
    </source>
</evidence>
<feature type="transmembrane region" description="Helical" evidence="10">
    <location>
        <begin position="291"/>
        <end position="315"/>
    </location>
</feature>
<dbReference type="PANTHER" id="PTHR23500">
    <property type="entry name" value="SOLUTE CARRIER FAMILY 2, FACILITATED GLUCOSE TRANSPORTER"/>
    <property type="match status" value="1"/>
</dbReference>